<keyword evidence="2" id="KW-1185">Reference proteome</keyword>
<comment type="caution">
    <text evidence="1">The sequence shown here is derived from an EMBL/GenBank/DDBJ whole genome shotgun (WGS) entry which is preliminary data.</text>
</comment>
<reference evidence="1" key="1">
    <citation type="submission" date="2023-07" db="EMBL/GenBank/DDBJ databases">
        <title>draft genome sequence of fig (Ficus carica).</title>
        <authorList>
            <person name="Takahashi T."/>
            <person name="Nishimura K."/>
        </authorList>
    </citation>
    <scope>NUCLEOTIDE SEQUENCE</scope>
</reference>
<dbReference type="AlphaFoldDB" id="A0AA87ZBE8"/>
<evidence type="ECO:0000313" key="1">
    <source>
        <dbReference type="EMBL" id="GMN29749.1"/>
    </source>
</evidence>
<proteinExistence type="predicted"/>
<protein>
    <submittedName>
        <fullName evidence="1">Uncharacterized protein</fullName>
    </submittedName>
</protein>
<sequence length="125" mass="14344">MHVIMMKDSSNATLDAKEAVVKQGFARLNDQELEAKSSKELIENENENEISGVMITTTSSLDYAAARACISREKYVASRQEFLRGYKLKKKENVGRKTKKWFKDNKPQNPLRFIVLLCVKLDVHH</sequence>
<organism evidence="1 2">
    <name type="scientific">Ficus carica</name>
    <name type="common">Common fig</name>
    <dbReference type="NCBI Taxonomy" id="3494"/>
    <lineage>
        <taxon>Eukaryota</taxon>
        <taxon>Viridiplantae</taxon>
        <taxon>Streptophyta</taxon>
        <taxon>Embryophyta</taxon>
        <taxon>Tracheophyta</taxon>
        <taxon>Spermatophyta</taxon>
        <taxon>Magnoliopsida</taxon>
        <taxon>eudicotyledons</taxon>
        <taxon>Gunneridae</taxon>
        <taxon>Pentapetalae</taxon>
        <taxon>rosids</taxon>
        <taxon>fabids</taxon>
        <taxon>Rosales</taxon>
        <taxon>Moraceae</taxon>
        <taxon>Ficeae</taxon>
        <taxon>Ficus</taxon>
    </lineage>
</organism>
<name>A0AA87ZBE8_FICCA</name>
<evidence type="ECO:0000313" key="2">
    <source>
        <dbReference type="Proteomes" id="UP001187192"/>
    </source>
</evidence>
<dbReference type="EMBL" id="BTGU01000002">
    <property type="protein sequence ID" value="GMN29749.1"/>
    <property type="molecule type" value="Genomic_DNA"/>
</dbReference>
<gene>
    <name evidence="1" type="ORF">TIFTF001_002537</name>
</gene>
<dbReference type="Proteomes" id="UP001187192">
    <property type="component" value="Unassembled WGS sequence"/>
</dbReference>
<accession>A0AA87ZBE8</accession>